<proteinExistence type="predicted"/>
<dbReference type="Gramene" id="EOX95732">
    <property type="protein sequence ID" value="EOX95732"/>
    <property type="gene ID" value="TCM_005165"/>
</dbReference>
<protein>
    <submittedName>
        <fullName evidence="2">Uncharacterized protein</fullName>
    </submittedName>
</protein>
<dbReference type="EMBL" id="CM001879">
    <property type="protein sequence ID" value="EOX95732.1"/>
    <property type="molecule type" value="Genomic_DNA"/>
</dbReference>
<feature type="compositionally biased region" description="Basic and acidic residues" evidence="1">
    <location>
        <begin position="108"/>
        <end position="117"/>
    </location>
</feature>
<dbReference type="AlphaFoldDB" id="A0A061DTN6"/>
<evidence type="ECO:0000313" key="3">
    <source>
        <dbReference type="Proteomes" id="UP000026915"/>
    </source>
</evidence>
<feature type="region of interest" description="Disordered" evidence="1">
    <location>
        <begin position="95"/>
        <end position="117"/>
    </location>
</feature>
<sequence length="117" mass="13057">MPPSHANLSGLRTVPNVHHCRSTNAKGDHLVQETLIFTQLLLYGLGICRPLVSVCVPHNMPLPLPKDTYDVTLMGKTPRDTLSLKIELYLLDFPSPHPPGSPSRLRNFQHENQSKSI</sequence>
<keyword evidence="3" id="KW-1185">Reference proteome</keyword>
<gene>
    <name evidence="2" type="ORF">TCM_005165</name>
</gene>
<evidence type="ECO:0000256" key="1">
    <source>
        <dbReference type="SAM" id="MobiDB-lite"/>
    </source>
</evidence>
<organism evidence="2 3">
    <name type="scientific">Theobroma cacao</name>
    <name type="common">Cacao</name>
    <name type="synonym">Cocoa</name>
    <dbReference type="NCBI Taxonomy" id="3641"/>
    <lineage>
        <taxon>Eukaryota</taxon>
        <taxon>Viridiplantae</taxon>
        <taxon>Streptophyta</taxon>
        <taxon>Embryophyta</taxon>
        <taxon>Tracheophyta</taxon>
        <taxon>Spermatophyta</taxon>
        <taxon>Magnoliopsida</taxon>
        <taxon>eudicotyledons</taxon>
        <taxon>Gunneridae</taxon>
        <taxon>Pentapetalae</taxon>
        <taxon>rosids</taxon>
        <taxon>malvids</taxon>
        <taxon>Malvales</taxon>
        <taxon>Malvaceae</taxon>
        <taxon>Byttnerioideae</taxon>
        <taxon>Theobroma</taxon>
    </lineage>
</organism>
<dbReference type="HOGENOM" id="CLU_2089176_0_0_1"/>
<evidence type="ECO:0000313" key="2">
    <source>
        <dbReference type="EMBL" id="EOX95732.1"/>
    </source>
</evidence>
<name>A0A061DTN6_THECC</name>
<dbReference type="InParanoid" id="A0A061DTN6"/>
<reference evidence="2 3" key="1">
    <citation type="journal article" date="2013" name="Genome Biol.">
        <title>The genome sequence of the most widely cultivated cacao type and its use to identify candidate genes regulating pod color.</title>
        <authorList>
            <person name="Motamayor J.C."/>
            <person name="Mockaitis K."/>
            <person name="Schmutz J."/>
            <person name="Haiminen N."/>
            <person name="Iii D.L."/>
            <person name="Cornejo O."/>
            <person name="Findley S.D."/>
            <person name="Zheng P."/>
            <person name="Utro F."/>
            <person name="Royaert S."/>
            <person name="Saski C."/>
            <person name="Jenkins J."/>
            <person name="Podicheti R."/>
            <person name="Zhao M."/>
            <person name="Scheffler B.E."/>
            <person name="Stack J.C."/>
            <person name="Feltus F.A."/>
            <person name="Mustiga G.M."/>
            <person name="Amores F."/>
            <person name="Phillips W."/>
            <person name="Marelli J.P."/>
            <person name="May G.D."/>
            <person name="Shapiro H."/>
            <person name="Ma J."/>
            <person name="Bustamante C.D."/>
            <person name="Schnell R.J."/>
            <person name="Main D."/>
            <person name="Gilbert D."/>
            <person name="Parida L."/>
            <person name="Kuhn D.N."/>
        </authorList>
    </citation>
    <scope>NUCLEOTIDE SEQUENCE [LARGE SCALE GENOMIC DNA]</scope>
    <source>
        <strain evidence="3">cv. Matina 1-6</strain>
    </source>
</reference>
<dbReference type="Proteomes" id="UP000026915">
    <property type="component" value="Chromosome 1"/>
</dbReference>
<accession>A0A061DTN6</accession>